<dbReference type="PANTHER" id="PTHR45766">
    <property type="entry name" value="DNA ANNEALING HELICASE AND ENDONUCLEASE ZRANB3 FAMILY MEMBER"/>
    <property type="match status" value="1"/>
</dbReference>
<gene>
    <name evidence="7" type="ORF">GEV26_11015</name>
</gene>
<name>A0A5Q2MLA1_9ACTN</name>
<dbReference type="KEGG" id="aef:GEV26_11015"/>
<dbReference type="InterPro" id="IPR000330">
    <property type="entry name" value="SNF2_N"/>
</dbReference>
<dbReference type="Pfam" id="PF00271">
    <property type="entry name" value="Helicase_C"/>
    <property type="match status" value="1"/>
</dbReference>
<keyword evidence="3" id="KW-0347">Helicase</keyword>
<keyword evidence="4" id="KW-0067">ATP-binding</keyword>
<dbReference type="GO" id="GO:0005524">
    <property type="term" value="F:ATP binding"/>
    <property type="evidence" value="ECO:0007669"/>
    <property type="project" value="UniProtKB-KW"/>
</dbReference>
<proteinExistence type="predicted"/>
<evidence type="ECO:0000313" key="8">
    <source>
        <dbReference type="Proteomes" id="UP000392064"/>
    </source>
</evidence>
<dbReference type="PANTHER" id="PTHR45766:SF6">
    <property type="entry name" value="SWI_SNF-RELATED MATRIX-ASSOCIATED ACTIN-DEPENDENT REGULATOR OF CHROMATIN SUBFAMILY A-LIKE PROTEIN 1"/>
    <property type="match status" value="1"/>
</dbReference>
<accession>A0A5Q2MLA1</accession>
<evidence type="ECO:0000313" key="7">
    <source>
        <dbReference type="EMBL" id="QGG41852.1"/>
    </source>
</evidence>
<dbReference type="SMART" id="SM00490">
    <property type="entry name" value="HELICc"/>
    <property type="match status" value="1"/>
</dbReference>
<dbReference type="CDD" id="cd18011">
    <property type="entry name" value="DEXDc_RapA"/>
    <property type="match status" value="1"/>
</dbReference>
<dbReference type="GO" id="GO:0016787">
    <property type="term" value="F:hydrolase activity"/>
    <property type="evidence" value="ECO:0007669"/>
    <property type="project" value="UniProtKB-KW"/>
</dbReference>
<feature type="domain" description="Helicase ATP-binding" evidence="5">
    <location>
        <begin position="229"/>
        <end position="398"/>
    </location>
</feature>
<dbReference type="Gene3D" id="3.40.50.300">
    <property type="entry name" value="P-loop containing nucleotide triphosphate hydrolases"/>
    <property type="match status" value="1"/>
</dbReference>
<dbReference type="PROSITE" id="PS51194">
    <property type="entry name" value="HELICASE_CTER"/>
    <property type="match status" value="1"/>
</dbReference>
<sequence length="1122" mass="125088">MMFTLTTEQVADHWGYHPVSTDATRIAQASAFDEILIVAPGFEDFDTGNAAVRLNTSIAVLPSGTYWFSGAGLNSLLQVVTGAPAGASERHLSSDVSEGSPLASAADWFEHLWNASAPVPAALYEVGGDVIMRASGQDGIIRSRQYAQAGWRYRVFAAGGLSWLREADISRRPSSDDASAWVQLKPESPARFAATLTRAKLNMNFRDTLYSYSATRTVFRPYQFKPVLKLLNTDTLRLLIADEVGLGKTIEAGLVWTELEARRQADRVLVVCPSSLVSKWKREMEERFSVELTELTSDRLSEVNERLERGTLPARRAYICSIERLRTWDGLEQANDLGLQFDLVIVDEAHSFRNSETRSHELGELLSEWADAFVMLSATPVNLRNRDLFNLLGLLVPGEFEDLESLEERLAPNSALNRITESLTDPAVTNVDRLGWLEAVRSEIFGAALAERPDFELLREVLLRHELDATAAAQVKRLCAELHALSGQVTRTRKMDVQEFKALRKPVPIPVEWTDKENEFYEAFRQWCVDRAESVDMPLHFAMQMPLRLAGSCLPEAASSVLEWWHGKESVLSEPDDEPVGSSAFQLGSASPAVAPSARLVDLAKGLREDTKFDQFKIAIDSLVSQGRQALVFTFSRRTLRYLHHRLENDARVAVLMGSVPRRDRDRIMADFRAGKYQVLIATKVASEGLDFEFCSAVVNYDLPWNPMEIEQRIGRIDRIGQEDAALAIYNFYTPGTIETDILMAVFDRIQIFTHAIGHLEPILESQWPAVQKLLFEPNLTPQQRAQRERDAALALEEQALSLKDVETAAPMLVSSDGVEIDGLDGELQASGRYVGQQELALLIEDWAGTRGGTVERDSTVLRLRGNMEMAEEVQALVRTGERASHEVNHILAAMRGDQWVTVSIDHEVARTSGLELLTANHPLTRAALQIPGHRQARYTVLEMTSEGSGLEPGEYLAVLATAEWAGVRPLREVWSAGVDLSSRTPTGPGLGQAVLAELARGALKPGPWIVDRDLNDVVALAEMYLANDGNDRVTDLERENAAFLSMRRTSYEQVHERRMKTLREQLETNRARKRAKGVRLTESRISKQRARFEAQAEDLVRADNPSLEMRDLAACLVVVRG</sequence>
<reference evidence="7 8" key="1">
    <citation type="submission" date="2019-11" db="EMBL/GenBank/DDBJ databases">
        <authorList>
            <person name="Li J."/>
        </authorList>
    </citation>
    <scope>NUCLEOTIDE SEQUENCE [LARGE SCALE GENOMIC DNA]</scope>
    <source>
        <strain evidence="7 8">MF47</strain>
    </source>
</reference>
<dbReference type="InterPro" id="IPR038718">
    <property type="entry name" value="SNF2-like_sf"/>
</dbReference>
<dbReference type="CDD" id="cd18793">
    <property type="entry name" value="SF2_C_SNF"/>
    <property type="match status" value="1"/>
</dbReference>
<keyword evidence="1" id="KW-0547">Nucleotide-binding</keyword>
<evidence type="ECO:0000259" key="5">
    <source>
        <dbReference type="PROSITE" id="PS51192"/>
    </source>
</evidence>
<protein>
    <recommendedName>
        <fullName evidence="9">Helicase</fullName>
    </recommendedName>
</protein>
<evidence type="ECO:0000256" key="2">
    <source>
        <dbReference type="ARBA" id="ARBA00022801"/>
    </source>
</evidence>
<dbReference type="Pfam" id="PF00176">
    <property type="entry name" value="SNF2-rel_dom"/>
    <property type="match status" value="1"/>
</dbReference>
<evidence type="ECO:0000256" key="3">
    <source>
        <dbReference type="ARBA" id="ARBA00022806"/>
    </source>
</evidence>
<evidence type="ECO:0008006" key="9">
    <source>
        <dbReference type="Google" id="ProtNLM"/>
    </source>
</evidence>
<dbReference type="InterPro" id="IPR057342">
    <property type="entry name" value="DEXDc_RapA"/>
</dbReference>
<feature type="domain" description="Helicase C-terminal" evidence="6">
    <location>
        <begin position="612"/>
        <end position="775"/>
    </location>
</feature>
<dbReference type="SUPFAM" id="SSF52540">
    <property type="entry name" value="P-loop containing nucleoside triphosphate hydrolases"/>
    <property type="match status" value="1"/>
</dbReference>
<dbReference type="InterPro" id="IPR049730">
    <property type="entry name" value="SNF2/RAD54-like_C"/>
</dbReference>
<dbReference type="EMBL" id="CP045737">
    <property type="protein sequence ID" value="QGG41852.1"/>
    <property type="molecule type" value="Genomic_DNA"/>
</dbReference>
<dbReference type="PROSITE" id="PS51192">
    <property type="entry name" value="HELICASE_ATP_BIND_1"/>
    <property type="match status" value="1"/>
</dbReference>
<dbReference type="AlphaFoldDB" id="A0A5Q2MLA1"/>
<organism evidence="7 8">
    <name type="scientific">Aeromicrobium yanjiei</name>
    <dbReference type="NCBI Taxonomy" id="2662028"/>
    <lineage>
        <taxon>Bacteria</taxon>
        <taxon>Bacillati</taxon>
        <taxon>Actinomycetota</taxon>
        <taxon>Actinomycetes</taxon>
        <taxon>Propionibacteriales</taxon>
        <taxon>Nocardioidaceae</taxon>
        <taxon>Aeromicrobium</taxon>
    </lineage>
</organism>
<evidence type="ECO:0000256" key="1">
    <source>
        <dbReference type="ARBA" id="ARBA00022741"/>
    </source>
</evidence>
<dbReference type="InterPro" id="IPR001650">
    <property type="entry name" value="Helicase_C-like"/>
</dbReference>
<dbReference type="InterPro" id="IPR014001">
    <property type="entry name" value="Helicase_ATP-bd"/>
</dbReference>
<keyword evidence="2" id="KW-0378">Hydrolase</keyword>
<dbReference type="Gene3D" id="3.40.50.10810">
    <property type="entry name" value="Tandem AAA-ATPase domain"/>
    <property type="match status" value="1"/>
</dbReference>
<dbReference type="GO" id="GO:0004386">
    <property type="term" value="F:helicase activity"/>
    <property type="evidence" value="ECO:0007669"/>
    <property type="project" value="UniProtKB-KW"/>
</dbReference>
<dbReference type="Proteomes" id="UP000392064">
    <property type="component" value="Chromosome"/>
</dbReference>
<dbReference type="InterPro" id="IPR027417">
    <property type="entry name" value="P-loop_NTPase"/>
</dbReference>
<evidence type="ECO:0000259" key="6">
    <source>
        <dbReference type="PROSITE" id="PS51194"/>
    </source>
</evidence>
<keyword evidence="8" id="KW-1185">Reference proteome</keyword>
<dbReference type="SMART" id="SM00487">
    <property type="entry name" value="DEXDc"/>
    <property type="match status" value="1"/>
</dbReference>
<evidence type="ECO:0000256" key="4">
    <source>
        <dbReference type="ARBA" id="ARBA00022840"/>
    </source>
</evidence>